<comment type="caution">
    <text evidence="1">The sequence shown here is derived from an EMBL/GenBank/DDBJ whole genome shotgun (WGS) entry which is preliminary data.</text>
</comment>
<evidence type="ECO:0000313" key="1">
    <source>
        <dbReference type="EMBL" id="OWZ02029.1"/>
    </source>
</evidence>
<dbReference type="EMBL" id="NBNE01006447">
    <property type="protein sequence ID" value="OWZ02029.1"/>
    <property type="molecule type" value="Genomic_DNA"/>
</dbReference>
<keyword evidence="2" id="KW-1185">Reference proteome</keyword>
<sequence>SWDTASAIFEKSPSPFQKSVKKFITMLEPYRYQIFVHGEEAPWTTRNLTYTGNTFANFLSARYATDVTFQQAHRPMCTFNERTIQPNKRAARGSPLTTEERSENDRISHDRVPVENYFDRYGACVHTSGSGTAIHTTCSSGCMWPSLISACVVDLYGAKTVTITNATRPG</sequence>
<name>A0A225VAQ3_9STRA</name>
<proteinExistence type="predicted"/>
<gene>
    <name evidence="1" type="ORF">PHMEG_00026484</name>
</gene>
<dbReference type="Proteomes" id="UP000198211">
    <property type="component" value="Unassembled WGS sequence"/>
</dbReference>
<feature type="non-terminal residue" evidence="1">
    <location>
        <position position="1"/>
    </location>
</feature>
<accession>A0A225VAQ3</accession>
<dbReference type="AlphaFoldDB" id="A0A225VAQ3"/>
<evidence type="ECO:0000313" key="2">
    <source>
        <dbReference type="Proteomes" id="UP000198211"/>
    </source>
</evidence>
<reference evidence="2" key="1">
    <citation type="submission" date="2017-03" db="EMBL/GenBank/DDBJ databases">
        <title>Phytopthora megakarya and P. palmivora, two closely related causual agents of cacao black pod achieved similar genome size and gene model numbers by different mechanisms.</title>
        <authorList>
            <person name="Ali S."/>
            <person name="Shao J."/>
            <person name="Larry D.J."/>
            <person name="Kronmiller B."/>
            <person name="Shen D."/>
            <person name="Strem M.D."/>
            <person name="Melnick R.L."/>
            <person name="Guiltinan M.J."/>
            <person name="Tyler B.M."/>
            <person name="Meinhardt L.W."/>
            <person name="Bailey B.A."/>
        </authorList>
    </citation>
    <scope>NUCLEOTIDE SEQUENCE [LARGE SCALE GENOMIC DNA]</scope>
    <source>
        <strain evidence="2">zdho120</strain>
    </source>
</reference>
<organism evidence="1 2">
    <name type="scientific">Phytophthora megakarya</name>
    <dbReference type="NCBI Taxonomy" id="4795"/>
    <lineage>
        <taxon>Eukaryota</taxon>
        <taxon>Sar</taxon>
        <taxon>Stramenopiles</taxon>
        <taxon>Oomycota</taxon>
        <taxon>Peronosporomycetes</taxon>
        <taxon>Peronosporales</taxon>
        <taxon>Peronosporaceae</taxon>
        <taxon>Phytophthora</taxon>
    </lineage>
</organism>
<protein>
    <submittedName>
        <fullName evidence="1">Uncharacterized protein</fullName>
    </submittedName>
</protein>